<evidence type="ECO:0000259" key="7">
    <source>
        <dbReference type="Pfam" id="PF00501"/>
    </source>
</evidence>
<protein>
    <recommendedName>
        <fullName evidence="6">Acyl-CoA synthetase</fullName>
    </recommendedName>
</protein>
<dbReference type="InterPro" id="IPR045851">
    <property type="entry name" value="AMP-bd_C_sf"/>
</dbReference>
<gene>
    <name evidence="8" type="ORF">AVDCRST_MAG41-2205</name>
</gene>
<evidence type="ECO:0000256" key="6">
    <source>
        <dbReference type="ARBA" id="ARBA00032875"/>
    </source>
</evidence>
<dbReference type="Pfam" id="PF00501">
    <property type="entry name" value="AMP-binding"/>
    <property type="match status" value="1"/>
</dbReference>
<dbReference type="PANTHER" id="PTHR43272:SF32">
    <property type="entry name" value="AMP-DEPENDENT SYNTHETASE_LIGASE DOMAIN-CONTAINING PROTEIN"/>
    <property type="match status" value="1"/>
</dbReference>
<organism evidence="8">
    <name type="scientific">uncultured Mycobacteriales bacterium</name>
    <dbReference type="NCBI Taxonomy" id="581187"/>
    <lineage>
        <taxon>Bacteria</taxon>
        <taxon>Bacillati</taxon>
        <taxon>Actinomycetota</taxon>
        <taxon>Actinomycetes</taxon>
        <taxon>Mycobacteriales</taxon>
        <taxon>environmental samples</taxon>
    </lineage>
</organism>
<comment type="similarity">
    <text evidence="1">Belongs to the ATP-dependent AMP-binding enzyme family.</text>
</comment>
<sequence length="603" mass="64524">MVDAATVAAEAAGQTVAGWVRRNAAELPDTVAVRRMAPDGSGLVEWTWAEVADRSARLARAYGRLGLERGDRVLLFLRNRPEFHVADLGAVLAGGTPLSVYNSSSPEQLGQLASHSRSRIAVVEDVEFLERLLKVRDQLPDLRAVVVATDPAGPAPADVLRLEDLFGDDPVDLDAAADAVRPEDLATVIYTSGTTGPPKGVMLSHSNIAHECVGYTHLVGKTPGRRSVSYLPMAHIAERMVTHYAWLWQRSAVTCCPDQTTLGAYLAQVHPTDLFGPPRVWEKLRAGIQAGVAAGGPEKVAGFAKALEVGRQVAAVRAADQPLTGPLAAAWEQVDAAAFAPLRARLGLDRLEFCFSGAAPLPVDVLHFFRSLGMPFSEVYGMSENTGGMTWDPFRVKPHTVGRPYPGVELRIAADGEVLARGGIVSRGYLDDPERTAETFDADGWLHTGDIGRVDDDGYLSIVDRKKELIITAGGKNVSPANLEALLKSLPLVGQACVVGDGQRYIAALLVLDPDVAPGWAERQGLPTALPELAATPELRAELERGVAEVNAQVSNVEGIKRFAIVADEWVPDSPQLTATMKLKRRGVHAAYADVIAALYTPA</sequence>
<keyword evidence="2 8" id="KW-0436">Ligase</keyword>
<name>A0A6J4IQK1_9ACTN</name>
<keyword evidence="4" id="KW-0443">Lipid metabolism</keyword>
<dbReference type="CDD" id="cd05907">
    <property type="entry name" value="VL_LC_FACS_like"/>
    <property type="match status" value="1"/>
</dbReference>
<reference evidence="8" key="1">
    <citation type="submission" date="2020-02" db="EMBL/GenBank/DDBJ databases">
        <authorList>
            <person name="Meier V. D."/>
        </authorList>
    </citation>
    <scope>NUCLEOTIDE SEQUENCE</scope>
    <source>
        <strain evidence="8">AVDCRST_MAG41</strain>
    </source>
</reference>
<dbReference type="InterPro" id="IPR020459">
    <property type="entry name" value="AMP-binding"/>
</dbReference>
<evidence type="ECO:0000313" key="8">
    <source>
        <dbReference type="EMBL" id="CAA9256580.1"/>
    </source>
</evidence>
<dbReference type="SUPFAM" id="SSF56801">
    <property type="entry name" value="Acetyl-CoA synthetase-like"/>
    <property type="match status" value="1"/>
</dbReference>
<dbReference type="GO" id="GO:0016020">
    <property type="term" value="C:membrane"/>
    <property type="evidence" value="ECO:0007669"/>
    <property type="project" value="TreeGrafter"/>
</dbReference>
<dbReference type="InterPro" id="IPR000873">
    <property type="entry name" value="AMP-dep_synth/lig_dom"/>
</dbReference>
<dbReference type="GO" id="GO:0004467">
    <property type="term" value="F:long-chain fatty acid-CoA ligase activity"/>
    <property type="evidence" value="ECO:0007669"/>
    <property type="project" value="UniProtKB-EC"/>
</dbReference>
<evidence type="ECO:0000256" key="4">
    <source>
        <dbReference type="ARBA" id="ARBA00023098"/>
    </source>
</evidence>
<dbReference type="PRINTS" id="PR00154">
    <property type="entry name" value="AMPBINDING"/>
</dbReference>
<dbReference type="PROSITE" id="PS00455">
    <property type="entry name" value="AMP_BINDING"/>
    <property type="match status" value="1"/>
</dbReference>
<dbReference type="InterPro" id="IPR020845">
    <property type="entry name" value="AMP-binding_CS"/>
</dbReference>
<evidence type="ECO:0000256" key="1">
    <source>
        <dbReference type="ARBA" id="ARBA00006432"/>
    </source>
</evidence>
<feature type="domain" description="AMP-dependent synthetase/ligase" evidence="7">
    <location>
        <begin position="21"/>
        <end position="430"/>
    </location>
</feature>
<dbReference type="Pfam" id="PF23562">
    <property type="entry name" value="AMP-binding_C_3"/>
    <property type="match status" value="1"/>
</dbReference>
<dbReference type="EMBL" id="CADCTP010000201">
    <property type="protein sequence ID" value="CAA9256580.1"/>
    <property type="molecule type" value="Genomic_DNA"/>
</dbReference>
<dbReference type="PANTHER" id="PTHR43272">
    <property type="entry name" value="LONG-CHAIN-FATTY-ACID--COA LIGASE"/>
    <property type="match status" value="1"/>
</dbReference>
<dbReference type="InterPro" id="IPR042099">
    <property type="entry name" value="ANL_N_sf"/>
</dbReference>
<keyword evidence="3" id="KW-0276">Fatty acid metabolism</keyword>
<dbReference type="AlphaFoldDB" id="A0A6J4IQK1"/>
<proteinExistence type="inferred from homology"/>
<dbReference type="Gene3D" id="3.30.300.30">
    <property type="match status" value="1"/>
</dbReference>
<evidence type="ECO:0000256" key="3">
    <source>
        <dbReference type="ARBA" id="ARBA00022832"/>
    </source>
</evidence>
<comment type="catalytic activity">
    <reaction evidence="5">
        <text>a long-chain fatty acid + ATP + CoA = a long-chain fatty acyl-CoA + AMP + diphosphate</text>
        <dbReference type="Rhea" id="RHEA:15421"/>
        <dbReference type="ChEBI" id="CHEBI:30616"/>
        <dbReference type="ChEBI" id="CHEBI:33019"/>
        <dbReference type="ChEBI" id="CHEBI:57287"/>
        <dbReference type="ChEBI" id="CHEBI:57560"/>
        <dbReference type="ChEBI" id="CHEBI:83139"/>
        <dbReference type="ChEBI" id="CHEBI:456215"/>
        <dbReference type="EC" id="6.2.1.3"/>
    </reaction>
    <physiologicalReaction direction="left-to-right" evidence="5">
        <dbReference type="Rhea" id="RHEA:15422"/>
    </physiologicalReaction>
</comment>
<accession>A0A6J4IQK1</accession>
<dbReference type="Gene3D" id="3.40.50.12780">
    <property type="entry name" value="N-terminal domain of ligase-like"/>
    <property type="match status" value="1"/>
</dbReference>
<evidence type="ECO:0000256" key="5">
    <source>
        <dbReference type="ARBA" id="ARBA00024484"/>
    </source>
</evidence>
<evidence type="ECO:0000256" key="2">
    <source>
        <dbReference type="ARBA" id="ARBA00022598"/>
    </source>
</evidence>